<dbReference type="GO" id="GO:0003723">
    <property type="term" value="F:RNA binding"/>
    <property type="evidence" value="ECO:0007669"/>
    <property type="project" value="InterPro"/>
</dbReference>
<protein>
    <recommendedName>
        <fullName evidence="4 11">Translation initiation factor 5A</fullName>
    </recommendedName>
    <alternativeName>
        <fullName evidence="10 11">Hypusine-containing protein</fullName>
    </alternativeName>
    <alternativeName>
        <fullName evidence="9 11">eIF-5A</fullName>
    </alternativeName>
</protein>
<evidence type="ECO:0000256" key="10">
    <source>
        <dbReference type="ARBA" id="ARBA00032163"/>
    </source>
</evidence>
<feature type="domain" description="Translation initiation factor 5A C-terminal" evidence="12">
    <location>
        <begin position="71"/>
        <end position="130"/>
    </location>
</feature>
<dbReference type="EMBL" id="CP002737">
    <property type="protein sequence ID" value="AEF95925.1"/>
    <property type="molecule type" value="Genomic_DNA"/>
</dbReference>
<evidence type="ECO:0000256" key="4">
    <source>
        <dbReference type="ARBA" id="ARBA00016327"/>
    </source>
</evidence>
<evidence type="ECO:0000256" key="6">
    <source>
        <dbReference type="ARBA" id="ARBA00022540"/>
    </source>
</evidence>
<dbReference type="InterPro" id="IPR001884">
    <property type="entry name" value="IF5A-like"/>
</dbReference>
<keyword evidence="7 11" id="KW-0648">Protein biosynthesis</keyword>
<comment type="subcellular location">
    <subcellularLocation>
        <location evidence="2 11">Cytoplasm</location>
    </subcellularLocation>
</comment>
<dbReference type="InterPro" id="IPR012340">
    <property type="entry name" value="NA-bd_OB-fold"/>
</dbReference>
<evidence type="ECO:0000256" key="5">
    <source>
        <dbReference type="ARBA" id="ARBA00022490"/>
    </source>
</evidence>
<feature type="modified residue" description="Hypusine" evidence="11">
    <location>
        <position position="38"/>
    </location>
</feature>
<dbReference type="AlphaFoldDB" id="F6BB40"/>
<dbReference type="SUPFAM" id="SSF50249">
    <property type="entry name" value="Nucleic acid-binding proteins"/>
    <property type="match status" value="1"/>
</dbReference>
<dbReference type="GO" id="GO:0043022">
    <property type="term" value="F:ribosome binding"/>
    <property type="evidence" value="ECO:0007669"/>
    <property type="project" value="InterPro"/>
</dbReference>
<dbReference type="InterPro" id="IPR020189">
    <property type="entry name" value="IF5A_C"/>
</dbReference>
<comment type="similarity">
    <text evidence="3 11">Belongs to the eIF-5A family.</text>
</comment>
<dbReference type="STRING" id="880724.Metig_0369"/>
<comment type="function">
    <text evidence="1 11">Functions by promoting the formation of the first peptide bond.</text>
</comment>
<evidence type="ECO:0000259" key="12">
    <source>
        <dbReference type="SMART" id="SM01376"/>
    </source>
</evidence>
<dbReference type="NCBIfam" id="NF003076">
    <property type="entry name" value="PRK03999.1"/>
    <property type="match status" value="1"/>
</dbReference>
<dbReference type="HAMAP" id="MF_00085">
    <property type="entry name" value="eIF_5A"/>
    <property type="match status" value="1"/>
</dbReference>
<dbReference type="SUPFAM" id="SSF50104">
    <property type="entry name" value="Translation proteins SH3-like domain"/>
    <property type="match status" value="1"/>
</dbReference>
<proteinExistence type="inferred from homology"/>
<evidence type="ECO:0000256" key="2">
    <source>
        <dbReference type="ARBA" id="ARBA00004496"/>
    </source>
</evidence>
<dbReference type="Pfam" id="PF01287">
    <property type="entry name" value="eIF-5a"/>
    <property type="match status" value="1"/>
</dbReference>
<dbReference type="FunFam" id="2.40.50.140:FF:000334">
    <property type="entry name" value="Translation initiation factor 5A"/>
    <property type="match status" value="1"/>
</dbReference>
<dbReference type="HOGENOM" id="CLU_102600_3_0_2"/>
<dbReference type="InterPro" id="IPR008991">
    <property type="entry name" value="Translation_prot_SH3-like_sf"/>
</dbReference>
<dbReference type="GO" id="GO:0003743">
    <property type="term" value="F:translation initiation factor activity"/>
    <property type="evidence" value="ECO:0007669"/>
    <property type="project" value="UniProtKB-UniRule"/>
</dbReference>
<gene>
    <name evidence="11" type="primary">eif5a</name>
    <name evidence="13" type="ordered locus">Metig_0369</name>
</gene>
<dbReference type="InterPro" id="IPR014722">
    <property type="entry name" value="Rib_uL2_dom2"/>
</dbReference>
<evidence type="ECO:0000256" key="3">
    <source>
        <dbReference type="ARBA" id="ARBA00006016"/>
    </source>
</evidence>
<reference evidence="13 14" key="1">
    <citation type="submission" date="2011-05" db="EMBL/GenBank/DDBJ databases">
        <title>Complete sequence of Methanotorris igneus Kol 5.</title>
        <authorList>
            <consortium name="US DOE Joint Genome Institute"/>
            <person name="Lucas S."/>
            <person name="Han J."/>
            <person name="Lapidus A."/>
            <person name="Cheng J.-F."/>
            <person name="Goodwin L."/>
            <person name="Pitluck S."/>
            <person name="Peters L."/>
            <person name="Mikhailova N."/>
            <person name="Chertkov O."/>
            <person name="Han C."/>
            <person name="Tapia R."/>
            <person name="Land M."/>
            <person name="Hauser L."/>
            <person name="Kyrpides N."/>
            <person name="Ivanova N."/>
            <person name="Pagani I."/>
            <person name="Sieprawska-Lupa M."/>
            <person name="Whitman W."/>
            <person name="Woyke T."/>
        </authorList>
    </citation>
    <scope>NUCLEOTIDE SEQUENCE [LARGE SCALE GENOMIC DNA]</scope>
    <source>
        <strain evidence="14">DSM 5666 / JCM 11834 / Kol 5</strain>
    </source>
</reference>
<dbReference type="Proteomes" id="UP000009227">
    <property type="component" value="Chromosome"/>
</dbReference>
<name>F6BB40_METIK</name>
<evidence type="ECO:0000313" key="13">
    <source>
        <dbReference type="EMBL" id="AEF95925.1"/>
    </source>
</evidence>
<dbReference type="PANTHER" id="PTHR11673">
    <property type="entry name" value="TRANSLATION INITIATION FACTOR 5A FAMILY MEMBER"/>
    <property type="match status" value="1"/>
</dbReference>
<keyword evidence="6 11" id="KW-0396">Initiation factor</keyword>
<dbReference type="PIRSF" id="PIRSF003025">
    <property type="entry name" value="eIF5A"/>
    <property type="match status" value="1"/>
</dbReference>
<sequence length="133" mass="14386">MMAGTKQVNLGSLKKGQYIMIDGVPCEIVDISVSKPGKHGGAKARVTAIGIFEPIKKEYVGPTASKVEVPIIDKRKGQVLALMGDLVQIMDLETYETIELPIPEDMEGLEPGAEVEYIEAVGRYKITRVVGGK</sequence>
<dbReference type="GO" id="GO:0045901">
    <property type="term" value="P:positive regulation of translational elongation"/>
    <property type="evidence" value="ECO:0007669"/>
    <property type="project" value="InterPro"/>
</dbReference>
<dbReference type="GO" id="GO:0045905">
    <property type="term" value="P:positive regulation of translational termination"/>
    <property type="evidence" value="ECO:0007669"/>
    <property type="project" value="InterPro"/>
</dbReference>
<dbReference type="Gene3D" id="2.40.50.140">
    <property type="entry name" value="Nucleic acid-binding proteins"/>
    <property type="match status" value="1"/>
</dbReference>
<dbReference type="SMR" id="F6BB40"/>
<keyword evidence="5 11" id="KW-0963">Cytoplasm</keyword>
<dbReference type="InterPro" id="IPR048670">
    <property type="entry name" value="IF5A-like_N"/>
</dbReference>
<evidence type="ECO:0000313" key="14">
    <source>
        <dbReference type="Proteomes" id="UP000009227"/>
    </source>
</evidence>
<dbReference type="InterPro" id="IPR019769">
    <property type="entry name" value="Trans_elong_IF5A_hypusine_site"/>
</dbReference>
<evidence type="ECO:0000256" key="7">
    <source>
        <dbReference type="ARBA" id="ARBA00022917"/>
    </source>
</evidence>
<evidence type="ECO:0000256" key="1">
    <source>
        <dbReference type="ARBA" id="ARBA00003980"/>
    </source>
</evidence>
<evidence type="ECO:0000256" key="8">
    <source>
        <dbReference type="ARBA" id="ARBA00023071"/>
    </source>
</evidence>
<dbReference type="CDD" id="cd04467">
    <property type="entry name" value="S1_aIF5A"/>
    <property type="match status" value="1"/>
</dbReference>
<organism evidence="14">
    <name type="scientific">Methanotorris igneus (strain DSM 5666 / JCM 11834 / Kol 5)</name>
    <dbReference type="NCBI Taxonomy" id="880724"/>
    <lineage>
        <taxon>Archaea</taxon>
        <taxon>Methanobacteriati</taxon>
        <taxon>Methanobacteriota</taxon>
        <taxon>Methanomada group</taxon>
        <taxon>Methanococci</taxon>
        <taxon>Methanococcales</taxon>
        <taxon>Methanocaldococcaceae</taxon>
        <taxon>Methanotorris</taxon>
    </lineage>
</organism>
<dbReference type="PROSITE" id="PS00302">
    <property type="entry name" value="IF5A_HYPUSINE"/>
    <property type="match status" value="1"/>
</dbReference>
<dbReference type="SMART" id="SM01376">
    <property type="entry name" value="eIF-5a"/>
    <property type="match status" value="1"/>
</dbReference>
<dbReference type="NCBIfam" id="TIGR00037">
    <property type="entry name" value="eIF_5A"/>
    <property type="match status" value="1"/>
</dbReference>
<keyword evidence="14" id="KW-1185">Reference proteome</keyword>
<dbReference type="GO" id="GO:0003746">
    <property type="term" value="F:translation elongation factor activity"/>
    <property type="evidence" value="ECO:0007669"/>
    <property type="project" value="InterPro"/>
</dbReference>
<keyword evidence="8 11" id="KW-0385">Hypusine</keyword>
<dbReference type="InterPro" id="IPR022847">
    <property type="entry name" value="Transl_elong_IF5A_arc"/>
</dbReference>
<dbReference type="GO" id="GO:0005737">
    <property type="term" value="C:cytoplasm"/>
    <property type="evidence" value="ECO:0007669"/>
    <property type="project" value="UniProtKB-SubCell"/>
</dbReference>
<dbReference type="KEGG" id="mig:Metig_0369"/>
<dbReference type="Pfam" id="PF21485">
    <property type="entry name" value="IF5A-like_N"/>
    <property type="match status" value="1"/>
</dbReference>
<accession>F6BB40</accession>
<evidence type="ECO:0000256" key="9">
    <source>
        <dbReference type="ARBA" id="ARBA00032030"/>
    </source>
</evidence>
<dbReference type="Gene3D" id="2.30.30.30">
    <property type="match status" value="1"/>
</dbReference>
<evidence type="ECO:0000256" key="11">
    <source>
        <dbReference type="HAMAP-Rule" id="MF_00085"/>
    </source>
</evidence>